<dbReference type="InterPro" id="IPR020568">
    <property type="entry name" value="Ribosomal_Su5_D2-typ_SF"/>
</dbReference>
<keyword evidence="5" id="KW-0418">Kinase</keyword>
<dbReference type="InterPro" id="IPR014721">
    <property type="entry name" value="Ribsml_uS5_D2-typ_fold_subgr"/>
</dbReference>
<dbReference type="PANTHER" id="PTHR43527:SF2">
    <property type="entry name" value="4-DIPHOSPHOCYTIDYL-2-C-METHYL-D-ERYTHRITOL KINASE, CHLOROPLASTIC"/>
    <property type="match status" value="1"/>
</dbReference>
<dbReference type="InterPro" id="IPR006204">
    <property type="entry name" value="GHMP_kinase_N_dom"/>
</dbReference>
<evidence type="ECO:0000256" key="3">
    <source>
        <dbReference type="ARBA" id="ARBA00022679"/>
    </source>
</evidence>
<evidence type="ECO:0000256" key="5">
    <source>
        <dbReference type="ARBA" id="ARBA00022777"/>
    </source>
</evidence>
<feature type="domain" description="GHMP kinase C-terminal" evidence="9">
    <location>
        <begin position="210"/>
        <end position="274"/>
    </location>
</feature>
<feature type="non-terminal residue" evidence="10">
    <location>
        <position position="1"/>
    </location>
</feature>
<keyword evidence="4" id="KW-0547">Nucleotide-binding</keyword>
<dbReference type="SUPFAM" id="SSF55060">
    <property type="entry name" value="GHMP Kinase, C-terminal domain"/>
    <property type="match status" value="1"/>
</dbReference>
<dbReference type="Gene3D" id="3.30.230.10">
    <property type="match status" value="1"/>
</dbReference>
<dbReference type="PANTHER" id="PTHR43527">
    <property type="entry name" value="4-DIPHOSPHOCYTIDYL-2-C-METHYL-D-ERYTHRITOL KINASE, CHLOROPLASTIC"/>
    <property type="match status" value="1"/>
</dbReference>
<dbReference type="HAMAP" id="MF_00061">
    <property type="entry name" value="IspE"/>
    <property type="match status" value="1"/>
</dbReference>
<evidence type="ECO:0000256" key="1">
    <source>
        <dbReference type="ARBA" id="ARBA00009684"/>
    </source>
</evidence>
<keyword evidence="3" id="KW-0808">Transferase</keyword>
<dbReference type="GO" id="GO:0050515">
    <property type="term" value="F:4-(cytidine 5'-diphospho)-2-C-methyl-D-erythritol kinase activity"/>
    <property type="evidence" value="ECO:0007669"/>
    <property type="project" value="UniProtKB-EC"/>
</dbReference>
<accession>A0A381YDM5</accession>
<dbReference type="NCBIfam" id="TIGR00154">
    <property type="entry name" value="ispE"/>
    <property type="match status" value="1"/>
</dbReference>
<dbReference type="PIRSF" id="PIRSF010376">
    <property type="entry name" value="IspE"/>
    <property type="match status" value="1"/>
</dbReference>
<evidence type="ECO:0000256" key="2">
    <source>
        <dbReference type="ARBA" id="ARBA00012052"/>
    </source>
</evidence>
<dbReference type="AlphaFoldDB" id="A0A381YDM5"/>
<dbReference type="SUPFAM" id="SSF54211">
    <property type="entry name" value="Ribosomal protein S5 domain 2-like"/>
    <property type="match status" value="1"/>
</dbReference>
<proteinExistence type="inferred from homology"/>
<dbReference type="InterPro" id="IPR036554">
    <property type="entry name" value="GHMP_kinase_C_sf"/>
</dbReference>
<comment type="similarity">
    <text evidence="1">Belongs to the GHMP kinase family. IspE subfamily.</text>
</comment>
<dbReference type="GO" id="GO:0005524">
    <property type="term" value="F:ATP binding"/>
    <property type="evidence" value="ECO:0007669"/>
    <property type="project" value="UniProtKB-KW"/>
</dbReference>
<dbReference type="EMBL" id="UINC01017958">
    <property type="protein sequence ID" value="SVA74990.1"/>
    <property type="molecule type" value="Genomic_DNA"/>
</dbReference>
<gene>
    <name evidence="10" type="ORF">METZ01_LOCUS127844</name>
</gene>
<name>A0A381YDM5_9ZZZZ</name>
<protein>
    <recommendedName>
        <fullName evidence="2">4-(cytidine 5'-diphospho)-2-C-methyl-D-erythritol kinase</fullName>
        <ecNumber evidence="2">2.7.1.148</ecNumber>
    </recommendedName>
    <alternativeName>
        <fullName evidence="7">4-(cytidine-5'-diphospho)-2-C-methyl-D-erythritol kinase</fullName>
    </alternativeName>
</protein>
<evidence type="ECO:0000259" key="9">
    <source>
        <dbReference type="Pfam" id="PF08544"/>
    </source>
</evidence>
<dbReference type="Pfam" id="PF00288">
    <property type="entry name" value="GHMP_kinases_N"/>
    <property type="match status" value="1"/>
</dbReference>
<evidence type="ECO:0000259" key="8">
    <source>
        <dbReference type="Pfam" id="PF00288"/>
    </source>
</evidence>
<evidence type="ECO:0000256" key="7">
    <source>
        <dbReference type="ARBA" id="ARBA00032554"/>
    </source>
</evidence>
<organism evidence="10">
    <name type="scientific">marine metagenome</name>
    <dbReference type="NCBI Taxonomy" id="408172"/>
    <lineage>
        <taxon>unclassified sequences</taxon>
        <taxon>metagenomes</taxon>
        <taxon>ecological metagenomes</taxon>
    </lineage>
</organism>
<keyword evidence="6" id="KW-0067">ATP-binding</keyword>
<dbReference type="InterPro" id="IPR004424">
    <property type="entry name" value="IspE"/>
</dbReference>
<dbReference type="EC" id="2.7.1.148" evidence="2"/>
<dbReference type="Pfam" id="PF08544">
    <property type="entry name" value="GHMP_kinases_C"/>
    <property type="match status" value="1"/>
</dbReference>
<dbReference type="GO" id="GO:0016114">
    <property type="term" value="P:terpenoid biosynthetic process"/>
    <property type="evidence" value="ECO:0007669"/>
    <property type="project" value="InterPro"/>
</dbReference>
<sequence length="299" mass="31345">VKLSRKSHCKINLLLNVVGRRDDGFHELEMLMLPVPIFDRLDFELPNNDIGLTCNQPGIPTDSGNLACRAAESFAARVGIADGVRIHLEKTIPTEGGLGGGSSNAAATLLALNELHGTPLDQAALHELATELGSDVPFFLQNQAAVAKGRGEVIKPVAQLAALDGKSLLLIRPGFGVPTPWAYQALAKFPGAKSRPAGQADKLAKRLANGPLAEAAESFYNSLEAPVFNKFPLLKLIKQHALTNGAEAALMCGSGSAIFAICPDTATAESLGRATESAFGQQSLVQTVPLPGDLPNTSV</sequence>
<evidence type="ECO:0000256" key="6">
    <source>
        <dbReference type="ARBA" id="ARBA00022840"/>
    </source>
</evidence>
<dbReference type="Gene3D" id="3.30.70.890">
    <property type="entry name" value="GHMP kinase, C-terminal domain"/>
    <property type="match status" value="1"/>
</dbReference>
<reference evidence="10" key="1">
    <citation type="submission" date="2018-05" db="EMBL/GenBank/DDBJ databases">
        <authorList>
            <person name="Lanie J.A."/>
            <person name="Ng W.-L."/>
            <person name="Kazmierczak K.M."/>
            <person name="Andrzejewski T.M."/>
            <person name="Davidsen T.M."/>
            <person name="Wayne K.J."/>
            <person name="Tettelin H."/>
            <person name="Glass J.I."/>
            <person name="Rusch D."/>
            <person name="Podicherti R."/>
            <person name="Tsui H.-C.T."/>
            <person name="Winkler M.E."/>
        </authorList>
    </citation>
    <scope>NUCLEOTIDE SEQUENCE</scope>
</reference>
<feature type="domain" description="GHMP kinase N-terminal" evidence="8">
    <location>
        <begin position="65"/>
        <end position="140"/>
    </location>
</feature>
<evidence type="ECO:0000313" key="10">
    <source>
        <dbReference type="EMBL" id="SVA74990.1"/>
    </source>
</evidence>
<dbReference type="InterPro" id="IPR013750">
    <property type="entry name" value="GHMP_kinase_C_dom"/>
</dbReference>
<evidence type="ECO:0000256" key="4">
    <source>
        <dbReference type="ARBA" id="ARBA00022741"/>
    </source>
</evidence>